<comment type="subcellular location">
    <subcellularLocation>
        <location evidence="1">Endoplasmic reticulum</location>
    </subcellularLocation>
</comment>
<proteinExistence type="predicted"/>
<keyword evidence="2" id="KW-0256">Endoplasmic reticulum</keyword>
<comment type="caution">
    <text evidence="6">The sequence shown here is derived from an EMBL/GenBank/DDBJ whole genome shotgun (WGS) entry which is preliminary data.</text>
</comment>
<evidence type="ECO:0000259" key="4">
    <source>
        <dbReference type="PROSITE" id="PS50003"/>
    </source>
</evidence>
<feature type="region of interest" description="Disordered" evidence="3">
    <location>
        <begin position="231"/>
        <end position="267"/>
    </location>
</feature>
<evidence type="ECO:0000313" key="7">
    <source>
        <dbReference type="Proteomes" id="UP001201812"/>
    </source>
</evidence>
<dbReference type="InterPro" id="IPR023393">
    <property type="entry name" value="START-like_dom_sf"/>
</dbReference>
<dbReference type="PROSITE" id="PS50003">
    <property type="entry name" value="PH_DOMAIN"/>
    <property type="match status" value="1"/>
</dbReference>
<feature type="region of interest" description="Disordered" evidence="3">
    <location>
        <begin position="283"/>
        <end position="312"/>
    </location>
</feature>
<dbReference type="SUPFAM" id="SSF50729">
    <property type="entry name" value="PH domain-like"/>
    <property type="match status" value="1"/>
</dbReference>
<dbReference type="Gene3D" id="2.30.29.30">
    <property type="entry name" value="Pleckstrin-homology domain (PH domain)/Phosphotyrosine-binding domain (PTB)"/>
    <property type="match status" value="1"/>
</dbReference>
<dbReference type="PROSITE" id="PS50848">
    <property type="entry name" value="START"/>
    <property type="match status" value="1"/>
</dbReference>
<feature type="domain" description="PH" evidence="4">
    <location>
        <begin position="2"/>
        <end position="95"/>
    </location>
</feature>
<feature type="domain" description="START" evidence="5">
    <location>
        <begin position="347"/>
        <end position="556"/>
    </location>
</feature>
<dbReference type="PANTHER" id="PTHR19308:SF53">
    <property type="entry name" value="CERAMIDE TRANSFER PROTEIN"/>
    <property type="match status" value="1"/>
</dbReference>
<name>A0AAD4MXT8_9BILA</name>
<evidence type="ECO:0000259" key="5">
    <source>
        <dbReference type="PROSITE" id="PS50848"/>
    </source>
</evidence>
<accession>A0AAD4MXT8</accession>
<evidence type="ECO:0000256" key="3">
    <source>
        <dbReference type="SAM" id="MobiDB-lite"/>
    </source>
</evidence>
<dbReference type="GO" id="GO:0035621">
    <property type="term" value="P:ER to Golgi ceramide transport"/>
    <property type="evidence" value="ECO:0007669"/>
    <property type="project" value="TreeGrafter"/>
</dbReference>
<dbReference type="InterPro" id="IPR051213">
    <property type="entry name" value="START_lipid_transfer"/>
</dbReference>
<organism evidence="6 7">
    <name type="scientific">Ditylenchus destructor</name>
    <dbReference type="NCBI Taxonomy" id="166010"/>
    <lineage>
        <taxon>Eukaryota</taxon>
        <taxon>Metazoa</taxon>
        <taxon>Ecdysozoa</taxon>
        <taxon>Nematoda</taxon>
        <taxon>Chromadorea</taxon>
        <taxon>Rhabditida</taxon>
        <taxon>Tylenchina</taxon>
        <taxon>Tylenchomorpha</taxon>
        <taxon>Sphaerularioidea</taxon>
        <taxon>Anguinidae</taxon>
        <taxon>Anguininae</taxon>
        <taxon>Ditylenchus</taxon>
    </lineage>
</organism>
<evidence type="ECO:0000256" key="1">
    <source>
        <dbReference type="ARBA" id="ARBA00004240"/>
    </source>
</evidence>
<dbReference type="Pfam" id="PF00169">
    <property type="entry name" value="PH"/>
    <property type="match status" value="1"/>
</dbReference>
<dbReference type="InterPro" id="IPR002913">
    <property type="entry name" value="START_lipid-bd_dom"/>
</dbReference>
<dbReference type="GO" id="GO:0008289">
    <property type="term" value="F:lipid binding"/>
    <property type="evidence" value="ECO:0007669"/>
    <property type="project" value="InterPro"/>
</dbReference>
<dbReference type="InterPro" id="IPR001849">
    <property type="entry name" value="PH_domain"/>
</dbReference>
<evidence type="ECO:0000313" key="6">
    <source>
        <dbReference type="EMBL" id="KAI1707039.1"/>
    </source>
</evidence>
<keyword evidence="7" id="KW-1185">Reference proteome</keyword>
<sequence length="895" mass="103016">MEISLNGTVYKYTNFVYGYQERYFKLHNGIIYYYVSKEAEREGCRKFRALTNFKIELDDDPYRFDVVFPDERWSLRFRTRDELVLWRDALHAFTVNPPTQDDIRLLSTSSSVSTQSSSLFAAECEAENDKATTSDVQHVSIETLRRLRKEMPTQFGSVMGALDTVLDNQEQMWSIGEKYIDVNEALEQCRQLRDNLEYVKCALRAASTKMKVETTEVVTRKTESPIKNINSLASGVLSDEEADEWEDAVDEPDRKSNTENAPPVNGIKELKLKDESEAANKIASFTPKPSKSSEPKNRISNGVIPLAPSPRTPAVEDPKLSALFAEIHKVSQEQLKNALTGVQGGPWEEFVTDGEMRMYRMDHEEGGVACDPLKAVHSVKGVSAREYIDMFFAPDLKPEWDDTLVKLNVVEKITENTVILHQLHKRIWPSAQRESLFWSHRIDVTSHRDKDSIDAFMVCNNSVEREEVKLTDSSCVRVQLKIAMLCQTVIENKAISDKDDRNIENVKRDDVRCKITYVAQVHPGGWVPTVALRQVYKKEYPKFLRQFTKYVVNKAVDKLEDLLYYKIPHIRMTLYTHGPRPPILFDYSAKICSNPLISDHFLHLLWHIKDTIFDEECFLEFPLYETAVRQLLQLWNSKATKQWDPSPLLKCVSRLRIGAYAPLENYHRSMLVPHKERVFTAPVINFTIYATFERQLGAKYSLREFVQPTVICFEYFRSTTDSLLNDIDIRCDTDFRCGCALHPQEQRDRLDLVLEKAPRSLAPDGFAHPGLQLLTPLLLEEFLNCLLDHVYLGHFANEVLGKQFHVLIYNGYLNKRSAQGGGDEEIFMCYRIWSEDLTAIGVRENELRKWLENLEVSGRGGPLDEEMTGETYECGSYGELQRISRQGHKLCKGKR</sequence>
<dbReference type="AlphaFoldDB" id="A0AAD4MXT8"/>
<gene>
    <name evidence="6" type="ORF">DdX_12628</name>
</gene>
<reference evidence="6" key="1">
    <citation type="submission" date="2022-01" db="EMBL/GenBank/DDBJ databases">
        <title>Genome Sequence Resource for Two Populations of Ditylenchus destructor, the Migratory Endoparasitic Phytonematode.</title>
        <authorList>
            <person name="Zhang H."/>
            <person name="Lin R."/>
            <person name="Xie B."/>
        </authorList>
    </citation>
    <scope>NUCLEOTIDE SEQUENCE</scope>
    <source>
        <strain evidence="6">BazhouSP</strain>
    </source>
</reference>
<feature type="compositionally biased region" description="Acidic residues" evidence="3">
    <location>
        <begin position="238"/>
        <end position="250"/>
    </location>
</feature>
<dbReference type="Pfam" id="PF01852">
    <property type="entry name" value="START"/>
    <property type="match status" value="1"/>
</dbReference>
<dbReference type="Proteomes" id="UP001201812">
    <property type="component" value="Unassembled WGS sequence"/>
</dbReference>
<dbReference type="SMART" id="SM00233">
    <property type="entry name" value="PH"/>
    <property type="match status" value="1"/>
</dbReference>
<dbReference type="SUPFAM" id="SSF55961">
    <property type="entry name" value="Bet v1-like"/>
    <property type="match status" value="1"/>
</dbReference>
<dbReference type="GO" id="GO:0005783">
    <property type="term" value="C:endoplasmic reticulum"/>
    <property type="evidence" value="ECO:0007669"/>
    <property type="project" value="UniProtKB-SubCell"/>
</dbReference>
<protein>
    <submittedName>
        <fullName evidence="6">START domain-containing protein</fullName>
    </submittedName>
</protein>
<dbReference type="PANTHER" id="PTHR19308">
    <property type="entry name" value="PHOSPHATIDYLCHOLINE TRANSFER PROTEIN"/>
    <property type="match status" value="1"/>
</dbReference>
<dbReference type="InterPro" id="IPR011993">
    <property type="entry name" value="PH-like_dom_sf"/>
</dbReference>
<dbReference type="Gene3D" id="3.30.530.20">
    <property type="match status" value="1"/>
</dbReference>
<dbReference type="SMART" id="SM00234">
    <property type="entry name" value="START"/>
    <property type="match status" value="1"/>
</dbReference>
<dbReference type="EMBL" id="JAKKPZ010000043">
    <property type="protein sequence ID" value="KAI1707039.1"/>
    <property type="molecule type" value="Genomic_DNA"/>
</dbReference>
<evidence type="ECO:0000256" key="2">
    <source>
        <dbReference type="ARBA" id="ARBA00022824"/>
    </source>
</evidence>